<dbReference type="EMBL" id="ML213523">
    <property type="protein sequence ID" value="TFK47524.1"/>
    <property type="molecule type" value="Genomic_DNA"/>
</dbReference>
<dbReference type="AlphaFoldDB" id="A0A5C3MQJ0"/>
<evidence type="ECO:0000313" key="3">
    <source>
        <dbReference type="Proteomes" id="UP000305948"/>
    </source>
</evidence>
<gene>
    <name evidence="2" type="ORF">OE88DRAFT_1665701</name>
</gene>
<sequence>MAVPPLPVSASPKPIRNNSTNHAASQSPVPSPSLPIPVGMTITSPIPLPRPSGPRPNRARPSTAPAESTLSSNITNQPKPRLPPLTIPASRPASWPHTPPLSPPATRTKQALRLLGGANGMQRVRSRLRRAYCRNNCPRSPGGGHTCANAVKVPKPIQRRHSKEHDVSDLDLRFAGLLLGEPLPRRPKQKSSLWADKDYLVLRDGVDPDTIRPRQVEKVEKWRWAVANAVAAADESEGTPSLSPVSSLRLSPISTLQLSPVAPLRLRSHAGMTETIAQKPECALTLDLHADACLQAYLVLTHDSL</sequence>
<feature type="region of interest" description="Disordered" evidence="1">
    <location>
        <begin position="1"/>
        <end position="106"/>
    </location>
</feature>
<evidence type="ECO:0000313" key="2">
    <source>
        <dbReference type="EMBL" id="TFK47524.1"/>
    </source>
</evidence>
<accession>A0A5C3MQJ0</accession>
<protein>
    <submittedName>
        <fullName evidence="2">Uncharacterized protein</fullName>
    </submittedName>
</protein>
<dbReference type="Proteomes" id="UP000305948">
    <property type="component" value="Unassembled WGS sequence"/>
</dbReference>
<evidence type="ECO:0000256" key="1">
    <source>
        <dbReference type="SAM" id="MobiDB-lite"/>
    </source>
</evidence>
<proteinExistence type="predicted"/>
<reference evidence="2 3" key="1">
    <citation type="journal article" date="2019" name="Nat. Ecol. Evol.">
        <title>Megaphylogeny resolves global patterns of mushroom evolution.</title>
        <authorList>
            <person name="Varga T."/>
            <person name="Krizsan K."/>
            <person name="Foldi C."/>
            <person name="Dima B."/>
            <person name="Sanchez-Garcia M."/>
            <person name="Sanchez-Ramirez S."/>
            <person name="Szollosi G.J."/>
            <person name="Szarkandi J.G."/>
            <person name="Papp V."/>
            <person name="Albert L."/>
            <person name="Andreopoulos W."/>
            <person name="Angelini C."/>
            <person name="Antonin V."/>
            <person name="Barry K.W."/>
            <person name="Bougher N.L."/>
            <person name="Buchanan P."/>
            <person name="Buyck B."/>
            <person name="Bense V."/>
            <person name="Catcheside P."/>
            <person name="Chovatia M."/>
            <person name="Cooper J."/>
            <person name="Damon W."/>
            <person name="Desjardin D."/>
            <person name="Finy P."/>
            <person name="Geml J."/>
            <person name="Haridas S."/>
            <person name="Hughes K."/>
            <person name="Justo A."/>
            <person name="Karasinski D."/>
            <person name="Kautmanova I."/>
            <person name="Kiss B."/>
            <person name="Kocsube S."/>
            <person name="Kotiranta H."/>
            <person name="LaButti K.M."/>
            <person name="Lechner B.E."/>
            <person name="Liimatainen K."/>
            <person name="Lipzen A."/>
            <person name="Lukacs Z."/>
            <person name="Mihaltcheva S."/>
            <person name="Morgado L.N."/>
            <person name="Niskanen T."/>
            <person name="Noordeloos M.E."/>
            <person name="Ohm R.A."/>
            <person name="Ortiz-Santana B."/>
            <person name="Ovrebo C."/>
            <person name="Racz N."/>
            <person name="Riley R."/>
            <person name="Savchenko A."/>
            <person name="Shiryaev A."/>
            <person name="Soop K."/>
            <person name="Spirin V."/>
            <person name="Szebenyi C."/>
            <person name="Tomsovsky M."/>
            <person name="Tulloss R.E."/>
            <person name="Uehling J."/>
            <person name="Grigoriev I.V."/>
            <person name="Vagvolgyi C."/>
            <person name="Papp T."/>
            <person name="Martin F.M."/>
            <person name="Miettinen O."/>
            <person name="Hibbett D.S."/>
            <person name="Nagy L.G."/>
        </authorList>
    </citation>
    <scope>NUCLEOTIDE SEQUENCE [LARGE SCALE GENOMIC DNA]</scope>
    <source>
        <strain evidence="2 3">OMC1185</strain>
    </source>
</reference>
<keyword evidence="3" id="KW-1185">Reference proteome</keyword>
<dbReference type="OrthoDB" id="10506283at2759"/>
<feature type="compositionally biased region" description="Polar residues" evidence="1">
    <location>
        <begin position="65"/>
        <end position="78"/>
    </location>
</feature>
<organism evidence="2 3">
    <name type="scientific">Heliocybe sulcata</name>
    <dbReference type="NCBI Taxonomy" id="5364"/>
    <lineage>
        <taxon>Eukaryota</taxon>
        <taxon>Fungi</taxon>
        <taxon>Dikarya</taxon>
        <taxon>Basidiomycota</taxon>
        <taxon>Agaricomycotina</taxon>
        <taxon>Agaricomycetes</taxon>
        <taxon>Gloeophyllales</taxon>
        <taxon>Gloeophyllaceae</taxon>
        <taxon>Heliocybe</taxon>
    </lineage>
</organism>
<name>A0A5C3MQJ0_9AGAM</name>